<dbReference type="SUPFAM" id="SSF48452">
    <property type="entry name" value="TPR-like"/>
    <property type="match status" value="1"/>
</dbReference>
<keyword evidence="5" id="KW-0998">Cell outer membrane</keyword>
<name>A0ABP8FE50_9BACT</name>
<comment type="caution">
    <text evidence="8">The sequence shown here is derived from an EMBL/GenBank/DDBJ whole genome shotgun (WGS) entry which is preliminary data.</text>
</comment>
<gene>
    <name evidence="8" type="ORF">GCM10023143_03440</name>
</gene>
<evidence type="ECO:0000256" key="5">
    <source>
        <dbReference type="ARBA" id="ARBA00023237"/>
    </source>
</evidence>
<proteinExistence type="inferred from homology"/>
<dbReference type="InterPro" id="IPR012944">
    <property type="entry name" value="SusD_RagB_dom"/>
</dbReference>
<keyword evidence="4" id="KW-0472">Membrane</keyword>
<evidence type="ECO:0000256" key="3">
    <source>
        <dbReference type="ARBA" id="ARBA00022729"/>
    </source>
</evidence>
<evidence type="ECO:0000313" key="9">
    <source>
        <dbReference type="Proteomes" id="UP001501207"/>
    </source>
</evidence>
<evidence type="ECO:0000256" key="2">
    <source>
        <dbReference type="ARBA" id="ARBA00006275"/>
    </source>
</evidence>
<sequence length="583" mass="66103">MKNKIFAACLLITLSGCIKDVLDRKPLNIITDDDVWESKELVDIYLANLYDAIPIGFLNRVDQSNFTDESSFMDGTYVSGYGNQWLSLNTGMYEWIRNVNYFLGRIGTSSLSEEDIRTLSAEGHFIRAYYYFDLVRKYGGMPLIKTVQNFDNNLEDIQIPRSKEEEVWEFIASELDSAILDLPETQEAAGANRPTKYTALALKSRAMLYAGSIAKYGQVQLGGILGIPSDKAESYFTASLDASQKIIDSKHFSLYTKQYDPATHAGDPVANYQNIFLDENNSEIIFQKAYSFPDKAHSYDNWNIPEGFTTNNGSSIAPTLEMVESYEYIDGSPGDLKTDKEYDSPTGIFEGKDPRFEASVLHGGSPTGWGRDVQIYRGIYAGGKLYESLSPFPEEPSRRQVGLDGPFSSGNFGKTGFYIKKYMNIANRVVEPGYSDQNYIDIRYAEILLNAAEAAVELGRDKTGALDAINQIRGRAGIKLLTAGELTLDKIRHERKIELAFEDKRFWDIRRWRLGTNLFRNTYVHGLWPYLNYENGKYTYTYKVVNGYPIDDGYPRIFEQRDYYSNLSAYVNSNPKIVNNPGW</sequence>
<feature type="domain" description="SusD-like N-terminal" evidence="7">
    <location>
        <begin position="22"/>
        <end position="208"/>
    </location>
</feature>
<dbReference type="Pfam" id="PF07980">
    <property type="entry name" value="SusD_RagB"/>
    <property type="match status" value="1"/>
</dbReference>
<evidence type="ECO:0000256" key="4">
    <source>
        <dbReference type="ARBA" id="ARBA00023136"/>
    </source>
</evidence>
<dbReference type="Gene3D" id="1.25.40.390">
    <property type="match status" value="1"/>
</dbReference>
<dbReference type="Pfam" id="PF14322">
    <property type="entry name" value="SusD-like_3"/>
    <property type="match status" value="1"/>
</dbReference>
<dbReference type="PROSITE" id="PS51257">
    <property type="entry name" value="PROKAR_LIPOPROTEIN"/>
    <property type="match status" value="1"/>
</dbReference>
<keyword evidence="3" id="KW-0732">Signal</keyword>
<feature type="domain" description="RagB/SusD" evidence="6">
    <location>
        <begin position="283"/>
        <end position="583"/>
    </location>
</feature>
<organism evidence="8 9">
    <name type="scientific">Compostibacter hankyongensis</name>
    <dbReference type="NCBI Taxonomy" id="1007089"/>
    <lineage>
        <taxon>Bacteria</taxon>
        <taxon>Pseudomonadati</taxon>
        <taxon>Bacteroidota</taxon>
        <taxon>Chitinophagia</taxon>
        <taxon>Chitinophagales</taxon>
        <taxon>Chitinophagaceae</taxon>
        <taxon>Compostibacter</taxon>
    </lineage>
</organism>
<protein>
    <submittedName>
        <fullName evidence="8">RagB/SusD family nutrient uptake outer membrane protein</fullName>
    </submittedName>
</protein>
<comment type="similarity">
    <text evidence="2">Belongs to the SusD family.</text>
</comment>
<comment type="subcellular location">
    <subcellularLocation>
        <location evidence="1">Cell outer membrane</location>
    </subcellularLocation>
</comment>
<keyword evidence="9" id="KW-1185">Reference proteome</keyword>
<accession>A0ABP8FE50</accession>
<evidence type="ECO:0000259" key="7">
    <source>
        <dbReference type="Pfam" id="PF14322"/>
    </source>
</evidence>
<dbReference type="RefSeq" id="WP_344974341.1">
    <property type="nucleotide sequence ID" value="NZ_BAABFN010000001.1"/>
</dbReference>
<dbReference type="EMBL" id="BAABFN010000001">
    <property type="protein sequence ID" value="GAA4301572.1"/>
    <property type="molecule type" value="Genomic_DNA"/>
</dbReference>
<evidence type="ECO:0000313" key="8">
    <source>
        <dbReference type="EMBL" id="GAA4301572.1"/>
    </source>
</evidence>
<dbReference type="InterPro" id="IPR033985">
    <property type="entry name" value="SusD-like_N"/>
</dbReference>
<dbReference type="Proteomes" id="UP001501207">
    <property type="component" value="Unassembled WGS sequence"/>
</dbReference>
<evidence type="ECO:0000256" key="1">
    <source>
        <dbReference type="ARBA" id="ARBA00004442"/>
    </source>
</evidence>
<evidence type="ECO:0000259" key="6">
    <source>
        <dbReference type="Pfam" id="PF07980"/>
    </source>
</evidence>
<dbReference type="InterPro" id="IPR011990">
    <property type="entry name" value="TPR-like_helical_dom_sf"/>
</dbReference>
<reference evidence="9" key="1">
    <citation type="journal article" date="2019" name="Int. J. Syst. Evol. Microbiol.">
        <title>The Global Catalogue of Microorganisms (GCM) 10K type strain sequencing project: providing services to taxonomists for standard genome sequencing and annotation.</title>
        <authorList>
            <consortium name="The Broad Institute Genomics Platform"/>
            <consortium name="The Broad Institute Genome Sequencing Center for Infectious Disease"/>
            <person name="Wu L."/>
            <person name="Ma J."/>
        </authorList>
    </citation>
    <scope>NUCLEOTIDE SEQUENCE [LARGE SCALE GENOMIC DNA]</scope>
    <source>
        <strain evidence="9">JCM 17664</strain>
    </source>
</reference>